<evidence type="ECO:0000256" key="4">
    <source>
        <dbReference type="ARBA" id="ARBA00023136"/>
    </source>
</evidence>
<feature type="transmembrane region" description="Helical" evidence="5">
    <location>
        <begin position="12"/>
        <end position="41"/>
    </location>
</feature>
<keyword evidence="3 5" id="KW-1133">Transmembrane helix</keyword>
<dbReference type="EMBL" id="CP129013">
    <property type="protein sequence ID" value="WLR42716.1"/>
    <property type="molecule type" value="Genomic_DNA"/>
</dbReference>
<keyword evidence="4 5" id="KW-0472">Membrane</keyword>
<evidence type="ECO:0000256" key="3">
    <source>
        <dbReference type="ARBA" id="ARBA00022989"/>
    </source>
</evidence>
<keyword evidence="7" id="KW-1185">Reference proteome</keyword>
<feature type="transmembrane region" description="Helical" evidence="5">
    <location>
        <begin position="223"/>
        <end position="244"/>
    </location>
</feature>
<name>A0ABY9JTJ6_9BACI</name>
<protein>
    <submittedName>
        <fullName evidence="6">Energy-coupling factor transporter transmembrane component T</fullName>
    </submittedName>
</protein>
<feature type="transmembrane region" description="Helical" evidence="5">
    <location>
        <begin position="256"/>
        <end position="279"/>
    </location>
</feature>
<sequence length="306" mass="35846">MTFQLFHPLLLAVYFIGVMILCLLFLHPYFLCTSFIILLSLQFFHRDRHSLKRLLFILLMGMTIALINPLLSHRGTTILFYIRSNPVTLEAVMYGMMMGLSLVSITLAFSSYNKLMSSHQFLYLFSRVLPKVALLVMMTFRFVPSFLRHLQQLMLIHHSVGKDDTTSKKKIQSKIKKGTSLLTALLIHSFEHALQTADSMHARGYGTTKRSTYVRYRMTKNDWSWFFFLTFIGIICILGSIFNLGKLDIYPTLEPITLTTYEYILLGFFFLFISFPIWIEGKEWLWWKWQKYKNSISAIPTKKTKH</sequence>
<comment type="subcellular location">
    <subcellularLocation>
        <location evidence="1">Membrane</location>
        <topology evidence="1">Multi-pass membrane protein</topology>
    </subcellularLocation>
</comment>
<dbReference type="CDD" id="cd16914">
    <property type="entry name" value="EcfT"/>
    <property type="match status" value="1"/>
</dbReference>
<dbReference type="RefSeq" id="WP_226539461.1">
    <property type="nucleotide sequence ID" value="NZ_CP129013.1"/>
</dbReference>
<proteinExistence type="predicted"/>
<gene>
    <name evidence="6" type="ORF">LC087_00230</name>
</gene>
<evidence type="ECO:0000313" key="7">
    <source>
        <dbReference type="Proteomes" id="UP001197974"/>
    </source>
</evidence>
<keyword evidence="2 5" id="KW-0812">Transmembrane</keyword>
<evidence type="ECO:0000256" key="2">
    <source>
        <dbReference type="ARBA" id="ARBA00022692"/>
    </source>
</evidence>
<evidence type="ECO:0000256" key="1">
    <source>
        <dbReference type="ARBA" id="ARBA00004141"/>
    </source>
</evidence>
<accession>A0ABY9JTJ6</accession>
<evidence type="ECO:0000256" key="5">
    <source>
        <dbReference type="SAM" id="Phobius"/>
    </source>
</evidence>
<evidence type="ECO:0000313" key="6">
    <source>
        <dbReference type="EMBL" id="WLR42716.1"/>
    </source>
</evidence>
<dbReference type="InterPro" id="IPR003339">
    <property type="entry name" value="ABC/ECF_trnsptr_transmembrane"/>
</dbReference>
<dbReference type="Pfam" id="PF02361">
    <property type="entry name" value="CbiQ"/>
    <property type="match status" value="1"/>
</dbReference>
<feature type="transmembrane region" description="Helical" evidence="5">
    <location>
        <begin position="53"/>
        <end position="71"/>
    </location>
</feature>
<organism evidence="6 7">
    <name type="scientific">Bacillus carboniphilus</name>
    <dbReference type="NCBI Taxonomy" id="86663"/>
    <lineage>
        <taxon>Bacteria</taxon>
        <taxon>Bacillati</taxon>
        <taxon>Bacillota</taxon>
        <taxon>Bacilli</taxon>
        <taxon>Bacillales</taxon>
        <taxon>Bacillaceae</taxon>
        <taxon>Bacillus</taxon>
    </lineage>
</organism>
<reference evidence="6 7" key="1">
    <citation type="submission" date="2023-06" db="EMBL/GenBank/DDBJ databases">
        <title>Five Gram-positive bacteria isolated from mangrove sediments in Shenzhen, Guangdong, China.</title>
        <authorList>
            <person name="Yu S."/>
            <person name="Zheng W."/>
            <person name="Huang Y."/>
        </authorList>
    </citation>
    <scope>NUCLEOTIDE SEQUENCE [LARGE SCALE GENOMIC DNA]</scope>
    <source>
        <strain evidence="6 7">SaN35-3</strain>
    </source>
</reference>
<dbReference type="Proteomes" id="UP001197974">
    <property type="component" value="Chromosome"/>
</dbReference>
<feature type="transmembrane region" description="Helical" evidence="5">
    <location>
        <begin position="91"/>
        <end position="109"/>
    </location>
</feature>